<evidence type="ECO:0000313" key="2">
    <source>
        <dbReference type="Proteomes" id="UP000242515"/>
    </source>
</evidence>
<gene>
    <name evidence="1" type="ORF">SAMN05216522_105124</name>
</gene>
<dbReference type="SUPFAM" id="SSF54593">
    <property type="entry name" value="Glyoxalase/Bleomycin resistance protein/Dihydroxybiphenyl dioxygenase"/>
    <property type="match status" value="1"/>
</dbReference>
<dbReference type="Proteomes" id="UP000242515">
    <property type="component" value="Unassembled WGS sequence"/>
</dbReference>
<dbReference type="EMBL" id="FOGC01000005">
    <property type="protein sequence ID" value="SEQ67341.1"/>
    <property type="molecule type" value="Genomic_DNA"/>
</dbReference>
<dbReference type="NCBIfam" id="NF008681">
    <property type="entry name" value="PRK11700.1-4"/>
    <property type="match status" value="1"/>
</dbReference>
<evidence type="ECO:0000313" key="1">
    <source>
        <dbReference type="EMBL" id="SEQ67341.1"/>
    </source>
</evidence>
<name>A0A1H9HYC2_9GAMM</name>
<dbReference type="InterPro" id="IPR010393">
    <property type="entry name" value="DUF991_YecM-like"/>
</dbReference>
<organism evidence="1 2">
    <name type="scientific">Rosenbergiella nectarea</name>
    <dbReference type="NCBI Taxonomy" id="988801"/>
    <lineage>
        <taxon>Bacteria</taxon>
        <taxon>Pseudomonadati</taxon>
        <taxon>Pseudomonadota</taxon>
        <taxon>Gammaproteobacteria</taxon>
        <taxon>Enterobacterales</taxon>
        <taxon>Erwiniaceae</taxon>
        <taxon>Rosenbergiella</taxon>
    </lineage>
</organism>
<dbReference type="Gene3D" id="3.10.180.10">
    <property type="entry name" value="2,3-Dihydroxybiphenyl 1,2-Dioxygenase, domain 1"/>
    <property type="match status" value="1"/>
</dbReference>
<dbReference type="PANTHER" id="PTHR37519">
    <property type="match status" value="1"/>
</dbReference>
<dbReference type="PANTHER" id="PTHR37519:SF1">
    <property type="entry name" value="DIHYDROXYBIPHENYL DIOXYGENASE DOMAIN-CONTAINING PROTEIN"/>
    <property type="match status" value="1"/>
</dbReference>
<dbReference type="GO" id="GO:0005829">
    <property type="term" value="C:cytosol"/>
    <property type="evidence" value="ECO:0007669"/>
    <property type="project" value="TreeGrafter"/>
</dbReference>
<evidence type="ECO:0008006" key="3">
    <source>
        <dbReference type="Google" id="ProtNLM"/>
    </source>
</evidence>
<accession>A0A1H9HYC2</accession>
<protein>
    <recommendedName>
        <fullName evidence="3">VOC family protein</fullName>
    </recommendedName>
</protein>
<dbReference type="RefSeq" id="WP_092675120.1">
    <property type="nucleotide sequence ID" value="NZ_FOGC01000005.1"/>
</dbReference>
<reference evidence="2" key="1">
    <citation type="submission" date="2016-10" db="EMBL/GenBank/DDBJ databases">
        <authorList>
            <person name="Varghese N."/>
            <person name="Submissions S."/>
        </authorList>
    </citation>
    <scope>NUCLEOTIDE SEQUENCE [LARGE SCALE GENOMIC DNA]</scope>
    <source>
        <strain evidence="2">8N4</strain>
    </source>
</reference>
<dbReference type="Pfam" id="PF06185">
    <property type="entry name" value="YecM"/>
    <property type="match status" value="1"/>
</dbReference>
<proteinExistence type="predicted"/>
<keyword evidence="2" id="KW-1185">Reference proteome</keyword>
<dbReference type="InterPro" id="IPR029068">
    <property type="entry name" value="Glyas_Bleomycin-R_OHBP_Dase"/>
</dbReference>
<dbReference type="OrthoDB" id="5689462at2"/>
<sequence>MHPLFISLPELADDLSQFEQKLSSFTQQLGLNLSELTLDHISLRCHQDRTAERWAMALSQHGHCFSEAVIGGRPIHLYRLVEPLVLLNHPIAIVELPWPGEKRYRHEGWEHVEVVLPGAPEQIGQRAMALIDDRGLVMPGISVKTRRPEAKAGALDNTTLAVTNGEITLKFHTYPIDEVVASEQ</sequence>
<dbReference type="AlphaFoldDB" id="A0A1H9HYC2"/>
<dbReference type="STRING" id="988801.SAMN05216522_105124"/>